<keyword evidence="2" id="KW-1185">Reference proteome</keyword>
<dbReference type="KEGG" id="pseo:OM33_08965"/>
<dbReference type="Proteomes" id="UP000030341">
    <property type="component" value="Chromosome 1"/>
</dbReference>
<dbReference type="HOGENOM" id="CLU_2828040_0_0_6"/>
<evidence type="ECO:0000313" key="1">
    <source>
        <dbReference type="EMBL" id="AIY65267.1"/>
    </source>
</evidence>
<dbReference type="EMBL" id="CP009888">
    <property type="protein sequence ID" value="AIY65267.1"/>
    <property type="molecule type" value="Genomic_DNA"/>
</dbReference>
<dbReference type="AlphaFoldDB" id="A0A0A7EH12"/>
<organism evidence="1 2">
    <name type="scientific">Pseudoalteromonas piratica</name>
    <dbReference type="NCBI Taxonomy" id="1348114"/>
    <lineage>
        <taxon>Bacteria</taxon>
        <taxon>Pseudomonadati</taxon>
        <taxon>Pseudomonadota</taxon>
        <taxon>Gammaproteobacteria</taxon>
        <taxon>Alteromonadales</taxon>
        <taxon>Pseudoalteromonadaceae</taxon>
        <taxon>Pseudoalteromonas</taxon>
    </lineage>
</organism>
<protein>
    <submittedName>
        <fullName evidence="1">Uncharacterized protein</fullName>
    </submittedName>
</protein>
<accession>A0A0A7EH12</accession>
<proteinExistence type="predicted"/>
<gene>
    <name evidence="1" type="ORF">OM33_08965</name>
</gene>
<evidence type="ECO:0000313" key="2">
    <source>
        <dbReference type="Proteomes" id="UP000030341"/>
    </source>
</evidence>
<sequence>MSGVFATFRNILAKIDFILELVEQVFNYFRTYDLVTVMFAIRSIQNENNGVIWCCKNTFTLAFGFT</sequence>
<name>A0A0A7EH12_9GAMM</name>
<reference evidence="1 2" key="1">
    <citation type="submission" date="2014-11" db="EMBL/GenBank/DDBJ databases">
        <title>Complete Genome Sequence of Pseudoalteromonas sp. Strain OCN003 Isolated from Kaneohe Bay, Oahu, Hawaii.</title>
        <authorList>
            <person name="Beurmann S."/>
            <person name="Videau P."/>
            <person name="Ushijima B."/>
            <person name="Smith A.M."/>
            <person name="Aeby G.S."/>
            <person name="Callahan S.M."/>
            <person name="Belcaid M."/>
        </authorList>
    </citation>
    <scope>NUCLEOTIDE SEQUENCE [LARGE SCALE GENOMIC DNA]</scope>
    <source>
        <strain evidence="1 2">OCN003</strain>
    </source>
</reference>